<dbReference type="EMBL" id="LT629772">
    <property type="protein sequence ID" value="SDS58390.1"/>
    <property type="molecule type" value="Genomic_DNA"/>
</dbReference>
<dbReference type="Gene3D" id="2.70.98.10">
    <property type="match status" value="1"/>
</dbReference>
<evidence type="ECO:0000313" key="1">
    <source>
        <dbReference type="EMBL" id="SDS58390.1"/>
    </source>
</evidence>
<dbReference type="GO" id="GO:0003824">
    <property type="term" value="F:catalytic activity"/>
    <property type="evidence" value="ECO:0007669"/>
    <property type="project" value="InterPro"/>
</dbReference>
<evidence type="ECO:0008006" key="3">
    <source>
        <dbReference type="Google" id="ProtNLM"/>
    </source>
</evidence>
<dbReference type="Proteomes" id="UP000199103">
    <property type="component" value="Chromosome I"/>
</dbReference>
<proteinExistence type="predicted"/>
<dbReference type="OrthoDB" id="3850777at2"/>
<organism evidence="1 2">
    <name type="scientific">Microlunatus soli</name>
    <dbReference type="NCBI Taxonomy" id="630515"/>
    <lineage>
        <taxon>Bacteria</taxon>
        <taxon>Bacillati</taxon>
        <taxon>Actinomycetota</taxon>
        <taxon>Actinomycetes</taxon>
        <taxon>Propionibacteriales</taxon>
        <taxon>Propionibacteriaceae</taxon>
        <taxon>Microlunatus</taxon>
    </lineage>
</organism>
<keyword evidence="2" id="KW-1185">Reference proteome</keyword>
<dbReference type="AlphaFoldDB" id="A0A1H1TDT9"/>
<dbReference type="SUPFAM" id="SSF74650">
    <property type="entry name" value="Galactose mutarotase-like"/>
    <property type="match status" value="1"/>
</dbReference>
<accession>A0A1H1TDT9</accession>
<protein>
    <recommendedName>
        <fullName evidence="3">Galactose mutarotase</fullName>
    </recommendedName>
</protein>
<evidence type="ECO:0000313" key="2">
    <source>
        <dbReference type="Proteomes" id="UP000199103"/>
    </source>
</evidence>
<dbReference type="InterPro" id="IPR011013">
    <property type="entry name" value="Gal_mutarotase_sf_dom"/>
</dbReference>
<reference evidence="1 2" key="1">
    <citation type="submission" date="2016-10" db="EMBL/GenBank/DDBJ databases">
        <authorList>
            <person name="de Groot N.N."/>
        </authorList>
    </citation>
    <scope>NUCLEOTIDE SEQUENCE [LARGE SCALE GENOMIC DNA]</scope>
    <source>
        <strain evidence="1 2">DSM 21800</strain>
    </source>
</reference>
<dbReference type="RefSeq" id="WP_091524802.1">
    <property type="nucleotide sequence ID" value="NZ_LT629772.1"/>
</dbReference>
<dbReference type="InterPro" id="IPR014718">
    <property type="entry name" value="GH-type_carb-bd"/>
</dbReference>
<sequence>MTLRLSSDLQHGGRWTSLRSADREWLWRHPDPAIHEARDIAISGQDFVDAGGAEECFPTVRGAPDHGAAWTAPWTPSEGPSSAGCDVAEAHLQRTVVPGADGLTIDYRIQGSPGLRFTHAVHALLDLGPQARIEITGRPPMRVLDHPTLQQSYWPQLGAVDAGRLLPVDGTAYAMIIDCAEVVVVDGSDRLRLRWEVTTGEASTSLMYWRNLDGWPAAAPYRTIGIEPMIGRTAEPAADPEAAAVLDRSGELRWRLTLSEA</sequence>
<dbReference type="GO" id="GO:0030246">
    <property type="term" value="F:carbohydrate binding"/>
    <property type="evidence" value="ECO:0007669"/>
    <property type="project" value="InterPro"/>
</dbReference>
<dbReference type="STRING" id="630515.SAMN04489812_2357"/>
<gene>
    <name evidence="1" type="ORF">SAMN04489812_2357</name>
</gene>
<name>A0A1H1TDT9_9ACTN</name>
<dbReference type="GO" id="GO:0005975">
    <property type="term" value="P:carbohydrate metabolic process"/>
    <property type="evidence" value="ECO:0007669"/>
    <property type="project" value="InterPro"/>
</dbReference>